<sequence length="104" mass="11478">MISDLPATRISPIPTFLRCGVDYADPFQIKALKGRGSKLFKVCIAFLSCFTIRVIHLELVTDLSSDAFLQFLGLYPAEANAGIYTEIVVPTLLAQNVNSWNLKS</sequence>
<keyword evidence="1" id="KW-0548">Nucleotidyltransferase</keyword>
<dbReference type="GO" id="GO:0003964">
    <property type="term" value="F:RNA-directed DNA polymerase activity"/>
    <property type="evidence" value="ECO:0007669"/>
    <property type="project" value="UniProtKB-KW"/>
</dbReference>
<keyword evidence="2" id="KW-1185">Reference proteome</keyword>
<keyword evidence="1" id="KW-0808">Transferase</keyword>
<organism evidence="1 2">
    <name type="scientific">Caerostris darwini</name>
    <dbReference type="NCBI Taxonomy" id="1538125"/>
    <lineage>
        <taxon>Eukaryota</taxon>
        <taxon>Metazoa</taxon>
        <taxon>Ecdysozoa</taxon>
        <taxon>Arthropoda</taxon>
        <taxon>Chelicerata</taxon>
        <taxon>Arachnida</taxon>
        <taxon>Araneae</taxon>
        <taxon>Araneomorphae</taxon>
        <taxon>Entelegynae</taxon>
        <taxon>Araneoidea</taxon>
        <taxon>Araneidae</taxon>
        <taxon>Caerostris</taxon>
    </lineage>
</organism>
<gene>
    <name evidence="1" type="ORF">CDAR_9461</name>
</gene>
<dbReference type="EMBL" id="BPLQ01002198">
    <property type="protein sequence ID" value="GIX89881.1"/>
    <property type="molecule type" value="Genomic_DNA"/>
</dbReference>
<dbReference type="Proteomes" id="UP001054837">
    <property type="component" value="Unassembled WGS sequence"/>
</dbReference>
<reference evidence="1 2" key="1">
    <citation type="submission" date="2021-06" db="EMBL/GenBank/DDBJ databases">
        <title>Caerostris darwini draft genome.</title>
        <authorList>
            <person name="Kono N."/>
            <person name="Arakawa K."/>
        </authorList>
    </citation>
    <scope>NUCLEOTIDE SEQUENCE [LARGE SCALE GENOMIC DNA]</scope>
</reference>
<accession>A0AAV4NYN4</accession>
<keyword evidence="1" id="KW-0695">RNA-directed DNA polymerase</keyword>
<evidence type="ECO:0000313" key="1">
    <source>
        <dbReference type="EMBL" id="GIX89881.1"/>
    </source>
</evidence>
<name>A0AAV4NYN4_9ARAC</name>
<evidence type="ECO:0000313" key="2">
    <source>
        <dbReference type="Proteomes" id="UP001054837"/>
    </source>
</evidence>
<protein>
    <submittedName>
        <fullName evidence="1">Reverse transcriptase</fullName>
    </submittedName>
</protein>
<dbReference type="AlphaFoldDB" id="A0AAV4NYN4"/>
<proteinExistence type="predicted"/>
<comment type="caution">
    <text evidence="1">The sequence shown here is derived from an EMBL/GenBank/DDBJ whole genome shotgun (WGS) entry which is preliminary data.</text>
</comment>